<organism evidence="1 2">
    <name type="scientific">Neonectria punicea</name>
    <dbReference type="NCBI Taxonomy" id="979145"/>
    <lineage>
        <taxon>Eukaryota</taxon>
        <taxon>Fungi</taxon>
        <taxon>Dikarya</taxon>
        <taxon>Ascomycota</taxon>
        <taxon>Pezizomycotina</taxon>
        <taxon>Sordariomycetes</taxon>
        <taxon>Hypocreomycetidae</taxon>
        <taxon>Hypocreales</taxon>
        <taxon>Nectriaceae</taxon>
        <taxon>Neonectria</taxon>
    </lineage>
</organism>
<proteinExistence type="predicted"/>
<gene>
    <name evidence="1" type="ORF">QQX98_010141</name>
</gene>
<protein>
    <submittedName>
        <fullName evidence="1">Uncharacterized protein</fullName>
    </submittedName>
</protein>
<comment type="caution">
    <text evidence="1">The sequence shown here is derived from an EMBL/GenBank/DDBJ whole genome shotgun (WGS) entry which is preliminary data.</text>
</comment>
<keyword evidence="2" id="KW-1185">Reference proteome</keyword>
<evidence type="ECO:0000313" key="1">
    <source>
        <dbReference type="EMBL" id="KAK7404083.1"/>
    </source>
</evidence>
<evidence type="ECO:0000313" key="2">
    <source>
        <dbReference type="Proteomes" id="UP001498476"/>
    </source>
</evidence>
<sequence length="93" mass="10181">MEKAGFTNVKQVVKPIPIGTWAKDKNLKDAGALLQHALLLDLRGLFNYPAWLLEWGRQEVDVFLVGVREALQSPSANLYIEAAVIVGQKPGPG</sequence>
<name>A0ABR1GQI3_9HYPO</name>
<dbReference type="EMBL" id="JAZAVJ010000215">
    <property type="protein sequence ID" value="KAK7404083.1"/>
    <property type="molecule type" value="Genomic_DNA"/>
</dbReference>
<reference evidence="1 2" key="1">
    <citation type="journal article" date="2025" name="Microbiol. Resour. Announc.">
        <title>Draft genome sequences for Neonectria magnoliae and Neonectria punicea, canker pathogens of Liriodendron tulipifera and Acer saccharum in West Virginia.</title>
        <authorList>
            <person name="Petronek H.M."/>
            <person name="Kasson M.T."/>
            <person name="Metheny A.M."/>
            <person name="Stauder C.M."/>
            <person name="Lovett B."/>
            <person name="Lynch S.C."/>
            <person name="Garnas J.R."/>
            <person name="Kasson L.R."/>
            <person name="Stajich J.E."/>
        </authorList>
    </citation>
    <scope>NUCLEOTIDE SEQUENCE [LARGE SCALE GENOMIC DNA]</scope>
    <source>
        <strain evidence="1 2">NRRL 64653</strain>
    </source>
</reference>
<dbReference type="Proteomes" id="UP001498476">
    <property type="component" value="Unassembled WGS sequence"/>
</dbReference>
<accession>A0ABR1GQI3</accession>